<evidence type="ECO:0000313" key="4">
    <source>
        <dbReference type="Proteomes" id="UP000612055"/>
    </source>
</evidence>
<dbReference type="PANTHER" id="PTHR12136:SF41">
    <property type="entry name" value="PLECKSTRIN HOMOLOGY (PH) AND LIPID-BINDING START DOMAINS-CONTAINING PROTEIN"/>
    <property type="match status" value="1"/>
</dbReference>
<sequence length="1207" mass="127445">MSEFGDEPVLEEDDVYKATSSSDFVVFRRLRLYRTKFVTFHNIEESMEDNKQWILTSQCDLKPRTASEIKEPIIKYERPRGQWAITTLVKPKSTGTKNRQVTLYMFTLNWPTRWATKGYTSFSFGFRKAESARHWHARIAECIASLKFEKSASASSPGGASYGRYGGPSAISSGSLPYSHAPTMPTAPVTAPGALPKSASMGPGVEPRGRSVGASPCAAPMSEVLEVSSAPPPHGGPSGRHRRSQTAAEPGAAEDERDSPNEPMGTLTGSGTRPSLAVSSAPEGTFSSPGPSSPGPISPTTHLPSSAARPPLPPGARHHPSASGPSHTHSHSSGAPPSPPPPIRCNANGGMDGGGFSASSSESETEAQVPGSRRRRGSIEVAGGGCRMPRGTVRSDVRHSRQRWVPYKQVNGVAIYHRRQTDGDAEAGVGGEFMVSTVVRGSPRRCLAALTSRCGNTTILGPALRQEVLQRRRAEDDKEVQRILLQAPGLTGVLCAPREVVVEMVCKTDESGPTLVLMFNSCEPPARFVERRAGQALEDQGEVVEASSEGLARSWWGRPVSARVRGGYTMAPLEDHGLDTSPEALVTCIMKVDLGGACGERSWLRLVSEAVGWTNAFLDNMLMAVTLLRDEVEQGRFVVQPLNMVAGSKPKERDVSSAADLPALSARSREGSLATIAAAGGSGGSALTGGASHRARGPAGPHRAPLGLSMSSREAAAGAGAGLASPRAVAHRAAAHDRFSLDHPSLLDDAAFGSASATPKGEAGGAPSLTTPRGGAEASAFRSEGGAAAAAAVVAGGVAAGDGSAHVEAEEEGAEEEEEREYETMDDVLDRMRRLACLDPAVWENLHQPGKDAPFKIRGPTYLKDRKKIPAGFSRFVLASMDVVKSPMGQTQPTEHVARYLPSVREGGAPFSIIVHLVIPGSPLLGIIAVFVADRHPSCMGPPPAHPMEDEHDWEPFDFVLHKYLTGSEHTRNHMLKLIPHIADGSWMIKSSVGTTPVILGKQLRTIYYETPTYLEIDIDISANNVASYVTGLVRGATRSLVIDMGFVLEGTTPWELPEALLGTLRLYNLDIRNAKLLDTSRELPLRPPNLRPPPAPEGPRHVRGSLGGSISLASMTSFGNGGGSVPGNLSRATWGGVGNGTGGMGSTAGTPHGSAHGTGLRMRSSAGPAQDGASVREMLGVADSPHPVSGAPSPARTLERTPSKRA</sequence>
<dbReference type="OrthoDB" id="9970435at2759"/>
<dbReference type="PANTHER" id="PTHR12136">
    <property type="entry name" value="ENHANCED DISEASE RESISTANCE-RELATED"/>
    <property type="match status" value="1"/>
</dbReference>
<feature type="domain" description="Protein ENHANCED DISEASE RESISTANCE 2 C-terminal" evidence="2">
    <location>
        <begin position="852"/>
        <end position="1071"/>
    </location>
</feature>
<name>A0A835XG62_9CHLO</name>
<dbReference type="Gene3D" id="3.30.530.20">
    <property type="match status" value="1"/>
</dbReference>
<feature type="region of interest" description="Disordered" evidence="1">
    <location>
        <begin position="1083"/>
        <end position="1108"/>
    </location>
</feature>
<comment type="caution">
    <text evidence="3">The sequence shown here is derived from an EMBL/GenBank/DDBJ whole genome shotgun (WGS) entry which is preliminary data.</text>
</comment>
<feature type="region of interest" description="Disordered" evidence="1">
    <location>
        <begin position="802"/>
        <end position="823"/>
    </location>
</feature>
<feature type="region of interest" description="Disordered" evidence="1">
    <location>
        <begin position="183"/>
        <end position="399"/>
    </location>
</feature>
<feature type="region of interest" description="Disordered" evidence="1">
    <location>
        <begin position="1138"/>
        <end position="1207"/>
    </location>
</feature>
<proteinExistence type="predicted"/>
<feature type="compositionally biased region" description="Basic and acidic residues" evidence="1">
    <location>
        <begin position="1198"/>
        <end position="1207"/>
    </location>
</feature>
<accession>A0A835XG62</accession>
<dbReference type="AlphaFoldDB" id="A0A835XG62"/>
<keyword evidence="4" id="KW-1185">Reference proteome</keyword>
<feature type="compositionally biased region" description="Acidic residues" evidence="1">
    <location>
        <begin position="809"/>
        <end position="823"/>
    </location>
</feature>
<dbReference type="InterPro" id="IPR009769">
    <property type="entry name" value="EDR2_C"/>
</dbReference>
<evidence type="ECO:0000313" key="3">
    <source>
        <dbReference type="EMBL" id="KAG2483121.1"/>
    </source>
</evidence>
<feature type="region of interest" description="Disordered" evidence="1">
    <location>
        <begin position="682"/>
        <end position="707"/>
    </location>
</feature>
<dbReference type="Pfam" id="PF07059">
    <property type="entry name" value="EDR2_C"/>
    <property type="match status" value="1"/>
</dbReference>
<feature type="region of interest" description="Disordered" evidence="1">
    <location>
        <begin position="752"/>
        <end position="781"/>
    </location>
</feature>
<gene>
    <name evidence="3" type="ORF">HYH03_018011</name>
</gene>
<evidence type="ECO:0000259" key="2">
    <source>
        <dbReference type="Pfam" id="PF07059"/>
    </source>
</evidence>
<dbReference type="EMBL" id="JAEHOE010000189">
    <property type="protein sequence ID" value="KAG2483121.1"/>
    <property type="molecule type" value="Genomic_DNA"/>
</dbReference>
<dbReference type="InterPro" id="IPR045096">
    <property type="entry name" value="EDR2-like"/>
</dbReference>
<protein>
    <recommendedName>
        <fullName evidence="2">Protein ENHANCED DISEASE RESISTANCE 2 C-terminal domain-containing protein</fullName>
    </recommendedName>
</protein>
<feature type="compositionally biased region" description="Low complexity" evidence="1">
    <location>
        <begin position="298"/>
        <end position="309"/>
    </location>
</feature>
<dbReference type="Proteomes" id="UP000612055">
    <property type="component" value="Unassembled WGS sequence"/>
</dbReference>
<dbReference type="InterPro" id="IPR023393">
    <property type="entry name" value="START-like_dom_sf"/>
</dbReference>
<feature type="compositionally biased region" description="Low complexity" evidence="1">
    <location>
        <begin position="183"/>
        <end position="194"/>
    </location>
</feature>
<organism evidence="3 4">
    <name type="scientific">Edaphochlamys debaryana</name>
    <dbReference type="NCBI Taxonomy" id="47281"/>
    <lineage>
        <taxon>Eukaryota</taxon>
        <taxon>Viridiplantae</taxon>
        <taxon>Chlorophyta</taxon>
        <taxon>core chlorophytes</taxon>
        <taxon>Chlorophyceae</taxon>
        <taxon>CS clade</taxon>
        <taxon>Chlamydomonadales</taxon>
        <taxon>Chlamydomonadales incertae sedis</taxon>
        <taxon>Edaphochlamys</taxon>
    </lineage>
</organism>
<feature type="compositionally biased region" description="Pro residues" evidence="1">
    <location>
        <begin position="1086"/>
        <end position="1098"/>
    </location>
</feature>
<feature type="compositionally biased region" description="Low complexity" evidence="1">
    <location>
        <begin position="321"/>
        <end position="335"/>
    </location>
</feature>
<evidence type="ECO:0000256" key="1">
    <source>
        <dbReference type="SAM" id="MobiDB-lite"/>
    </source>
</evidence>
<reference evidence="3" key="1">
    <citation type="journal article" date="2020" name="bioRxiv">
        <title>Comparative genomics of Chlamydomonas.</title>
        <authorList>
            <person name="Craig R.J."/>
            <person name="Hasan A.R."/>
            <person name="Ness R.W."/>
            <person name="Keightley P.D."/>
        </authorList>
    </citation>
    <scope>NUCLEOTIDE SEQUENCE</scope>
    <source>
        <strain evidence="3">CCAP 11/70</strain>
    </source>
</reference>
<feature type="compositionally biased region" description="Gly residues" evidence="1">
    <location>
        <begin position="1138"/>
        <end position="1147"/>
    </location>
</feature>